<dbReference type="EMBL" id="JAQOWY010000062">
    <property type="protein sequence ID" value="KAK1853035.1"/>
    <property type="molecule type" value="Genomic_DNA"/>
</dbReference>
<evidence type="ECO:0000256" key="1">
    <source>
        <dbReference type="SAM" id="SignalP"/>
    </source>
</evidence>
<keyword evidence="3" id="KW-1185">Reference proteome</keyword>
<evidence type="ECO:0000313" key="2">
    <source>
        <dbReference type="EMBL" id="KAK1853035.1"/>
    </source>
</evidence>
<reference evidence="2" key="1">
    <citation type="submission" date="2023-01" db="EMBL/GenBank/DDBJ databases">
        <title>Colletotrichum chrysophilum M932 genome sequence.</title>
        <authorList>
            <person name="Baroncelli R."/>
        </authorList>
    </citation>
    <scope>NUCLEOTIDE SEQUENCE</scope>
    <source>
        <strain evidence="2">M932</strain>
    </source>
</reference>
<feature type="signal peptide" evidence="1">
    <location>
        <begin position="1"/>
        <end position="20"/>
    </location>
</feature>
<accession>A0AAD9ELM5</accession>
<name>A0AAD9ELM5_9PEZI</name>
<dbReference type="AlphaFoldDB" id="A0AAD9ELM5"/>
<sequence>MSLRAISFVVYLGALAVVRGQWNNPNMYCNYGTDQVPQLNDCGNCTYPDWITEDPGLSAGFPVHRQCTTVTGSCTVTDSSGNVLKNKGGGDAHGFGACSFGKSAVVALSDGNSVKSHTEDKVKPIYPHAY</sequence>
<proteinExistence type="predicted"/>
<feature type="chain" id="PRO_5042194893" evidence="1">
    <location>
        <begin position="21"/>
        <end position="130"/>
    </location>
</feature>
<evidence type="ECO:0000313" key="3">
    <source>
        <dbReference type="Proteomes" id="UP001243330"/>
    </source>
</evidence>
<gene>
    <name evidence="2" type="ORF">CCHR01_04279</name>
</gene>
<protein>
    <submittedName>
        <fullName evidence="2">Uncharacterized protein</fullName>
    </submittedName>
</protein>
<organism evidence="2 3">
    <name type="scientific">Colletotrichum chrysophilum</name>
    <dbReference type="NCBI Taxonomy" id="1836956"/>
    <lineage>
        <taxon>Eukaryota</taxon>
        <taxon>Fungi</taxon>
        <taxon>Dikarya</taxon>
        <taxon>Ascomycota</taxon>
        <taxon>Pezizomycotina</taxon>
        <taxon>Sordariomycetes</taxon>
        <taxon>Hypocreomycetidae</taxon>
        <taxon>Glomerellales</taxon>
        <taxon>Glomerellaceae</taxon>
        <taxon>Colletotrichum</taxon>
        <taxon>Colletotrichum gloeosporioides species complex</taxon>
    </lineage>
</organism>
<keyword evidence="1" id="KW-0732">Signal</keyword>
<dbReference type="Proteomes" id="UP001243330">
    <property type="component" value="Unassembled WGS sequence"/>
</dbReference>
<comment type="caution">
    <text evidence="2">The sequence shown here is derived from an EMBL/GenBank/DDBJ whole genome shotgun (WGS) entry which is preliminary data.</text>
</comment>